<dbReference type="Proteomes" id="UP000198697">
    <property type="component" value="Unassembled WGS sequence"/>
</dbReference>
<accession>A0A1H9Z1W9</accession>
<evidence type="ECO:0000256" key="2">
    <source>
        <dbReference type="SAM" id="SignalP"/>
    </source>
</evidence>
<evidence type="ECO:0000256" key="1">
    <source>
        <dbReference type="SAM" id="MobiDB-lite"/>
    </source>
</evidence>
<reference evidence="4" key="1">
    <citation type="submission" date="2016-10" db="EMBL/GenBank/DDBJ databases">
        <authorList>
            <person name="Varghese N."/>
            <person name="Submissions S."/>
        </authorList>
    </citation>
    <scope>NUCLEOTIDE SEQUENCE [LARGE SCALE GENOMIC DNA]</scope>
    <source>
        <strain evidence="4">DSM 15310</strain>
    </source>
</reference>
<dbReference type="EMBL" id="FOHS01000001">
    <property type="protein sequence ID" value="SES75348.1"/>
    <property type="molecule type" value="Genomic_DNA"/>
</dbReference>
<dbReference type="RefSeq" id="WP_177189631.1">
    <property type="nucleotide sequence ID" value="NZ_FOHS01000001.1"/>
</dbReference>
<organism evidence="3 4">
    <name type="scientific">Hymenobacter actinosclerus</name>
    <dbReference type="NCBI Taxonomy" id="82805"/>
    <lineage>
        <taxon>Bacteria</taxon>
        <taxon>Pseudomonadati</taxon>
        <taxon>Bacteroidota</taxon>
        <taxon>Cytophagia</taxon>
        <taxon>Cytophagales</taxon>
        <taxon>Hymenobacteraceae</taxon>
        <taxon>Hymenobacter</taxon>
    </lineage>
</organism>
<feature type="compositionally biased region" description="Low complexity" evidence="1">
    <location>
        <begin position="38"/>
        <end position="48"/>
    </location>
</feature>
<sequence length="48" mass="4629">MRIPLLPAAGLTAAALLITTAPVAAQQVPTTPAPAPAEAPMDPAAAKA</sequence>
<feature type="chain" id="PRO_5011554551" evidence="2">
    <location>
        <begin position="26"/>
        <end position="48"/>
    </location>
</feature>
<protein>
    <submittedName>
        <fullName evidence="3">Uncharacterized protein</fullName>
    </submittedName>
</protein>
<dbReference type="AlphaFoldDB" id="A0A1H9Z1W9"/>
<keyword evidence="4" id="KW-1185">Reference proteome</keyword>
<feature type="signal peptide" evidence="2">
    <location>
        <begin position="1"/>
        <end position="25"/>
    </location>
</feature>
<evidence type="ECO:0000313" key="3">
    <source>
        <dbReference type="EMBL" id="SES75348.1"/>
    </source>
</evidence>
<proteinExistence type="predicted"/>
<keyword evidence="2" id="KW-0732">Signal</keyword>
<name>A0A1H9Z1W9_9BACT</name>
<evidence type="ECO:0000313" key="4">
    <source>
        <dbReference type="Proteomes" id="UP000198697"/>
    </source>
</evidence>
<gene>
    <name evidence="3" type="ORF">SAMN04487998_0172</name>
</gene>
<feature type="region of interest" description="Disordered" evidence="1">
    <location>
        <begin position="27"/>
        <end position="48"/>
    </location>
</feature>
<dbReference type="STRING" id="82805.SAMN04487998_0172"/>